<keyword evidence="1" id="KW-0560">Oxidoreductase</keyword>
<keyword evidence="2" id="KW-1185">Reference proteome</keyword>
<accession>A0A1E2ULW9</accession>
<dbReference type="GO" id="GO:0004497">
    <property type="term" value="F:monooxygenase activity"/>
    <property type="evidence" value="ECO:0007669"/>
    <property type="project" value="UniProtKB-KW"/>
</dbReference>
<dbReference type="Gene3D" id="3.30.70.100">
    <property type="match status" value="1"/>
</dbReference>
<name>A0A1E2ULW9_9GAMM</name>
<protein>
    <submittedName>
        <fullName evidence="1">Antibiotic biosynthesis monooxygenase</fullName>
    </submittedName>
</protein>
<reference evidence="1 2" key="1">
    <citation type="submission" date="2016-03" db="EMBL/GenBank/DDBJ databases">
        <title>Chemosynthetic sulphur-oxidizing symbionts of marine invertebrate animals are capable of nitrogen fixation.</title>
        <authorList>
            <person name="Petersen J.M."/>
            <person name="Kemper A."/>
            <person name="Gruber-Vodicka H."/>
            <person name="Cardini U."/>
            <person name="Geest Mvander."/>
            <person name="Kleiner M."/>
            <person name="Bulgheresi S."/>
            <person name="Fussmann M."/>
            <person name="Herbold C."/>
            <person name="Seah B.K.B."/>
            <person name="Antony C.Paul."/>
            <person name="Liu D."/>
            <person name="Belitz A."/>
            <person name="Weber M."/>
        </authorList>
    </citation>
    <scope>NUCLEOTIDE SEQUENCE [LARGE SCALE GENOMIC DNA]</scope>
    <source>
        <strain evidence="1">G_D</strain>
    </source>
</reference>
<comment type="caution">
    <text evidence="1">The sequence shown here is derived from an EMBL/GenBank/DDBJ whole genome shotgun (WGS) entry which is preliminary data.</text>
</comment>
<dbReference type="STRING" id="1818881.A3196_02435"/>
<dbReference type="InterPro" id="IPR011008">
    <property type="entry name" value="Dimeric_a/b-barrel"/>
</dbReference>
<evidence type="ECO:0000313" key="2">
    <source>
        <dbReference type="Proteomes" id="UP000094849"/>
    </source>
</evidence>
<dbReference type="EMBL" id="LVJZ01000003">
    <property type="protein sequence ID" value="ODB95710.1"/>
    <property type="molecule type" value="Genomic_DNA"/>
</dbReference>
<dbReference type="RefSeq" id="WP_069024085.1">
    <property type="nucleotide sequence ID" value="NZ_LVJZ01000003.1"/>
</dbReference>
<keyword evidence="1" id="KW-0503">Monooxygenase</keyword>
<dbReference type="SUPFAM" id="SSF54909">
    <property type="entry name" value="Dimeric alpha+beta barrel"/>
    <property type="match status" value="1"/>
</dbReference>
<gene>
    <name evidence="1" type="ORF">A3196_02435</name>
</gene>
<dbReference type="Proteomes" id="UP000094849">
    <property type="component" value="Unassembled WGS sequence"/>
</dbReference>
<proteinExistence type="predicted"/>
<dbReference type="AlphaFoldDB" id="A0A1E2ULW9"/>
<sequence length="96" mass="11287">MRKRVIIKSRVKEGVLDRFLPFLEKNLPNVRGFSGCLKVAVLFDSDSRNLIFDEAWLSIKRHRNYLDSIENNGVMDELVSYLESPPKVEYYDHLEL</sequence>
<evidence type="ECO:0000313" key="1">
    <source>
        <dbReference type="EMBL" id="ODB95710.1"/>
    </source>
</evidence>
<organism evidence="1 2">
    <name type="scientific">Candidatus Thiodiazotropha endoloripes</name>
    <dbReference type="NCBI Taxonomy" id="1818881"/>
    <lineage>
        <taxon>Bacteria</taxon>
        <taxon>Pseudomonadati</taxon>
        <taxon>Pseudomonadota</taxon>
        <taxon>Gammaproteobacteria</taxon>
        <taxon>Chromatiales</taxon>
        <taxon>Sedimenticolaceae</taxon>
        <taxon>Candidatus Thiodiazotropha</taxon>
    </lineage>
</organism>